<dbReference type="Pfam" id="PF08379">
    <property type="entry name" value="Bact_transglu_N"/>
    <property type="match status" value="1"/>
</dbReference>
<accession>A0ABV2Q2N7</accession>
<dbReference type="Proteomes" id="UP001549320">
    <property type="component" value="Unassembled WGS sequence"/>
</dbReference>
<name>A0ABV2Q2N7_9BURK</name>
<dbReference type="InterPro" id="IPR038765">
    <property type="entry name" value="Papain-like_cys_pep_sf"/>
</dbReference>
<feature type="domain" description="Transglutaminase-like" evidence="1">
    <location>
        <begin position="174"/>
        <end position="244"/>
    </location>
</feature>
<dbReference type="PANTHER" id="PTHR33490">
    <property type="entry name" value="BLR5614 PROTEIN-RELATED"/>
    <property type="match status" value="1"/>
</dbReference>
<dbReference type="RefSeq" id="WP_354440628.1">
    <property type="nucleotide sequence ID" value="NZ_JBEPSH010000001.1"/>
</dbReference>
<gene>
    <name evidence="2" type="ORF">ABIE13_000376</name>
</gene>
<dbReference type="SUPFAM" id="SSF54001">
    <property type="entry name" value="Cysteine proteinases"/>
    <property type="match status" value="1"/>
</dbReference>
<proteinExistence type="predicted"/>
<evidence type="ECO:0000259" key="1">
    <source>
        <dbReference type="SMART" id="SM00460"/>
    </source>
</evidence>
<sequence length="303" mass="33153">MLLRIIHDTTYEYGRPVVTAQHMAHLSPVDRPGQQVRFHELTVEPTPAQRQDRADAFGNPCSYFALPGAHEKLTVLATSEVFTEPPAPLPPGMPWEQVVDGFRYRAAAPYDPAAEFVFASPRVPHDSRLADFAHPVFEPGRPLLEAAEALMHLIYAEFTYSSGSTNVNTPTLEALAQRKGVCQDFAHIMIGSLRSLGLPARYVSGYMMTRPPPGKPRLIGADASHAWVQVYDPQLGWADFDPTNDLCGLGRPAETHVTLAIGRDFSDVSPLRGVIQGGGKPDLEVAVTVAPPEELLQSEALKR</sequence>
<comment type="caution">
    <text evidence="2">The sequence shown here is derived from an EMBL/GenBank/DDBJ whole genome shotgun (WGS) entry which is preliminary data.</text>
</comment>
<dbReference type="InterPro" id="IPR002931">
    <property type="entry name" value="Transglutaminase-like"/>
</dbReference>
<reference evidence="2 3" key="1">
    <citation type="submission" date="2024-06" db="EMBL/GenBank/DDBJ databases">
        <title>Sorghum-associated microbial communities from plants grown in Nebraska, USA.</title>
        <authorList>
            <person name="Schachtman D."/>
        </authorList>
    </citation>
    <scope>NUCLEOTIDE SEQUENCE [LARGE SCALE GENOMIC DNA]</scope>
    <source>
        <strain evidence="2 3">2709</strain>
    </source>
</reference>
<dbReference type="InterPro" id="IPR013589">
    <property type="entry name" value="Bac_transglu_N"/>
</dbReference>
<evidence type="ECO:0000313" key="2">
    <source>
        <dbReference type="EMBL" id="MET4575279.1"/>
    </source>
</evidence>
<dbReference type="EMBL" id="JBEPSH010000001">
    <property type="protein sequence ID" value="MET4575279.1"/>
    <property type="molecule type" value="Genomic_DNA"/>
</dbReference>
<dbReference type="PANTHER" id="PTHR33490:SF7">
    <property type="entry name" value="BLR2979 PROTEIN"/>
    <property type="match status" value="1"/>
</dbReference>
<protein>
    <submittedName>
        <fullName evidence="2">Transglutaminase-like putative cysteine protease</fullName>
    </submittedName>
</protein>
<evidence type="ECO:0000313" key="3">
    <source>
        <dbReference type="Proteomes" id="UP001549320"/>
    </source>
</evidence>
<dbReference type="Pfam" id="PF01841">
    <property type="entry name" value="Transglut_core"/>
    <property type="match status" value="1"/>
</dbReference>
<dbReference type="SMART" id="SM00460">
    <property type="entry name" value="TGc"/>
    <property type="match status" value="1"/>
</dbReference>
<organism evidence="2 3">
    <name type="scientific">Ottowia thiooxydans</name>
    <dbReference type="NCBI Taxonomy" id="219182"/>
    <lineage>
        <taxon>Bacteria</taxon>
        <taxon>Pseudomonadati</taxon>
        <taxon>Pseudomonadota</taxon>
        <taxon>Betaproteobacteria</taxon>
        <taxon>Burkholderiales</taxon>
        <taxon>Comamonadaceae</taxon>
        <taxon>Ottowia</taxon>
    </lineage>
</organism>
<dbReference type="Gene3D" id="3.10.620.30">
    <property type="match status" value="1"/>
</dbReference>
<keyword evidence="3" id="KW-1185">Reference proteome</keyword>